<accession>A0A426ZAK3</accession>
<proteinExistence type="inferred from homology"/>
<organism evidence="6 7">
    <name type="scientific">Ensete ventricosum</name>
    <name type="common">Abyssinian banana</name>
    <name type="synonym">Musa ensete</name>
    <dbReference type="NCBI Taxonomy" id="4639"/>
    <lineage>
        <taxon>Eukaryota</taxon>
        <taxon>Viridiplantae</taxon>
        <taxon>Streptophyta</taxon>
        <taxon>Embryophyta</taxon>
        <taxon>Tracheophyta</taxon>
        <taxon>Spermatophyta</taxon>
        <taxon>Magnoliopsida</taxon>
        <taxon>Liliopsida</taxon>
        <taxon>Zingiberales</taxon>
        <taxon>Musaceae</taxon>
        <taxon>Ensete</taxon>
    </lineage>
</organism>
<dbReference type="AlphaFoldDB" id="A0A426ZAK3"/>
<reference evidence="6 7" key="1">
    <citation type="journal article" date="2014" name="Agronomy (Basel)">
        <title>A Draft Genome Sequence for Ensete ventricosum, the Drought-Tolerant Tree Against Hunger.</title>
        <authorList>
            <person name="Harrison J."/>
            <person name="Moore K.A."/>
            <person name="Paszkiewicz K."/>
            <person name="Jones T."/>
            <person name="Grant M."/>
            <person name="Ambacheew D."/>
            <person name="Muzemil S."/>
            <person name="Studholme D.J."/>
        </authorList>
    </citation>
    <scope>NUCLEOTIDE SEQUENCE [LARGE SCALE GENOMIC DNA]</scope>
</reference>
<keyword evidence="4" id="KW-0009">Actin-binding</keyword>
<dbReference type="PANTHER" id="PTHR12058:SF0">
    <property type="entry name" value="ACTIN-RELATED PROTEIN 2_3 COMPLEX SUBUNIT 2"/>
    <property type="match status" value="1"/>
</dbReference>
<dbReference type="GO" id="GO:0051015">
    <property type="term" value="F:actin filament binding"/>
    <property type="evidence" value="ECO:0007669"/>
    <property type="project" value="TreeGrafter"/>
</dbReference>
<evidence type="ECO:0000313" key="6">
    <source>
        <dbReference type="EMBL" id="RRT60989.1"/>
    </source>
</evidence>
<evidence type="ECO:0000313" key="7">
    <source>
        <dbReference type="Proteomes" id="UP000287651"/>
    </source>
</evidence>
<comment type="subcellular location">
    <subcellularLocation>
        <location evidence="1">Cytoplasm</location>
        <location evidence="1">Cytoskeleton</location>
    </subcellularLocation>
</comment>
<dbReference type="InterPro" id="IPR034666">
    <property type="entry name" value="ARPC2/4"/>
</dbReference>
<dbReference type="InterPro" id="IPR007188">
    <property type="entry name" value="ARPC2"/>
</dbReference>
<dbReference type="GO" id="GO:0005885">
    <property type="term" value="C:Arp2/3 protein complex"/>
    <property type="evidence" value="ECO:0007669"/>
    <property type="project" value="InterPro"/>
</dbReference>
<dbReference type="GO" id="GO:0034314">
    <property type="term" value="P:Arp2/3 complex-mediated actin nucleation"/>
    <property type="evidence" value="ECO:0007669"/>
    <property type="project" value="InterPro"/>
</dbReference>
<dbReference type="Gene3D" id="3.30.1460.20">
    <property type="match status" value="1"/>
</dbReference>
<protein>
    <submittedName>
        <fullName evidence="6">Uncharacterized protein</fullName>
    </submittedName>
</protein>
<evidence type="ECO:0000256" key="2">
    <source>
        <dbReference type="ARBA" id="ARBA00007192"/>
    </source>
</evidence>
<keyword evidence="3" id="KW-0963">Cytoplasm</keyword>
<dbReference type="Proteomes" id="UP000287651">
    <property type="component" value="Unassembled WGS sequence"/>
</dbReference>
<sequence>MALAMKEKRKGRQYQQDTALGVGLALRGKRVCGRPRLLDRLLAIASRGRIERARGGGRRLFLGFLIARANLSVERACNRWRERVTTKEEATMQMSMLCICVGANIDVKRLFRSFTFMSISLDKCVGIDTNAAKELLDIYINTDTNAKRDALHLRQREIFDLCRSTDDVVVVGGDLVMVELRFGLQFSMRNPQVVVLSVSLPIPPPEAIFFDGLPFGAIEAIKAAYGAVAQILDPPKDGYNLTMKLNLSKLPSDEGSTRFLCKVIMSLL</sequence>
<comment type="caution">
    <text evidence="6">The sequence shown here is derived from an EMBL/GenBank/DDBJ whole genome shotgun (WGS) entry which is preliminary data.</text>
</comment>
<evidence type="ECO:0000256" key="4">
    <source>
        <dbReference type="ARBA" id="ARBA00023203"/>
    </source>
</evidence>
<dbReference type="GO" id="GO:0005200">
    <property type="term" value="F:structural constituent of cytoskeleton"/>
    <property type="evidence" value="ECO:0007669"/>
    <property type="project" value="TreeGrafter"/>
</dbReference>
<keyword evidence="5" id="KW-0206">Cytoskeleton</keyword>
<evidence type="ECO:0000256" key="3">
    <source>
        <dbReference type="ARBA" id="ARBA00022490"/>
    </source>
</evidence>
<dbReference type="GO" id="GO:0030041">
    <property type="term" value="P:actin filament polymerization"/>
    <property type="evidence" value="ECO:0007669"/>
    <property type="project" value="InterPro"/>
</dbReference>
<dbReference type="EMBL" id="AMZH03007576">
    <property type="protein sequence ID" value="RRT60989.1"/>
    <property type="molecule type" value="Genomic_DNA"/>
</dbReference>
<comment type="similarity">
    <text evidence="2">Belongs to the ARPC2 family.</text>
</comment>
<evidence type="ECO:0000256" key="5">
    <source>
        <dbReference type="ARBA" id="ARBA00023212"/>
    </source>
</evidence>
<dbReference type="PANTHER" id="PTHR12058">
    <property type="entry name" value="ARP2/3 COMPLEX 34 KDA SUBUNIT"/>
    <property type="match status" value="1"/>
</dbReference>
<dbReference type="SUPFAM" id="SSF69645">
    <property type="entry name" value="Arp2/3 complex subunits"/>
    <property type="match status" value="1"/>
</dbReference>
<evidence type="ECO:0000256" key="1">
    <source>
        <dbReference type="ARBA" id="ARBA00004245"/>
    </source>
</evidence>
<gene>
    <name evidence="6" type="ORF">B296_00012434</name>
</gene>
<name>A0A426ZAK3_ENSVE</name>